<comment type="subcellular location">
    <subcellularLocation>
        <location evidence="1">Cell membrane</location>
        <topology evidence="1">Multi-pass membrane protein</topology>
    </subcellularLocation>
</comment>
<evidence type="ECO:0000256" key="5">
    <source>
        <dbReference type="ARBA" id="ARBA00023136"/>
    </source>
</evidence>
<dbReference type="Pfam" id="PF06271">
    <property type="entry name" value="RDD"/>
    <property type="match status" value="1"/>
</dbReference>
<evidence type="ECO:0000256" key="1">
    <source>
        <dbReference type="ARBA" id="ARBA00004651"/>
    </source>
</evidence>
<dbReference type="InterPro" id="IPR051791">
    <property type="entry name" value="Pra-immunoreactive"/>
</dbReference>
<reference evidence="9 10" key="1">
    <citation type="submission" date="2020-07" db="EMBL/GenBank/DDBJ databases">
        <title>Sequencing the genomes of 1000 actinobacteria strains.</title>
        <authorList>
            <person name="Klenk H.-P."/>
        </authorList>
    </citation>
    <scope>NUCLEOTIDE SEQUENCE [LARGE SCALE GENOMIC DNA]</scope>
    <source>
        <strain evidence="9 10">DSM 45927</strain>
    </source>
</reference>
<evidence type="ECO:0000256" key="4">
    <source>
        <dbReference type="ARBA" id="ARBA00022989"/>
    </source>
</evidence>
<evidence type="ECO:0000313" key="9">
    <source>
        <dbReference type="EMBL" id="NYI95325.1"/>
    </source>
</evidence>
<feature type="domain" description="RDD" evidence="8">
    <location>
        <begin position="74"/>
        <end position="216"/>
    </location>
</feature>
<evidence type="ECO:0000256" key="3">
    <source>
        <dbReference type="ARBA" id="ARBA00022692"/>
    </source>
</evidence>
<dbReference type="Proteomes" id="UP000575985">
    <property type="component" value="Unassembled WGS sequence"/>
</dbReference>
<keyword evidence="3 7" id="KW-0812">Transmembrane</keyword>
<dbReference type="EMBL" id="JACCFO010000001">
    <property type="protein sequence ID" value="NYI95325.1"/>
    <property type="molecule type" value="Genomic_DNA"/>
</dbReference>
<keyword evidence="10" id="KW-1185">Reference proteome</keyword>
<proteinExistence type="predicted"/>
<dbReference type="InterPro" id="IPR010432">
    <property type="entry name" value="RDD"/>
</dbReference>
<evidence type="ECO:0000256" key="6">
    <source>
        <dbReference type="SAM" id="MobiDB-lite"/>
    </source>
</evidence>
<organism evidence="9 10">
    <name type="scientific">Streptomonospora nanhaiensis</name>
    <dbReference type="NCBI Taxonomy" id="1323731"/>
    <lineage>
        <taxon>Bacteria</taxon>
        <taxon>Bacillati</taxon>
        <taxon>Actinomycetota</taxon>
        <taxon>Actinomycetes</taxon>
        <taxon>Streptosporangiales</taxon>
        <taxon>Nocardiopsidaceae</taxon>
        <taxon>Streptomonospora</taxon>
    </lineage>
</organism>
<gene>
    <name evidence="9" type="ORF">HNR12_001602</name>
</gene>
<feature type="compositionally biased region" description="Pro residues" evidence="6">
    <location>
        <begin position="1"/>
        <end position="20"/>
    </location>
</feature>
<dbReference type="PANTHER" id="PTHR36115">
    <property type="entry name" value="PROLINE-RICH ANTIGEN HOMOLOG-RELATED"/>
    <property type="match status" value="1"/>
</dbReference>
<sequence length="239" mass="24885">MSDPYSPQPYGPPYGAPPTGPDYAPHGGHPAPPGYAAPAPGGYAVPHAGGYGAPGPGLPPPPPEHADQVWPPPAGWGARVGAYIVDTLIALPIFLVCFYGGLGLIIFILEGQNLPEDQEAAIGIPTTLLFGALGAFLSFSYFWFPHARSGRTLGKRLFGIKVVSMKTGEPPSLGLSAGRQLVHIGMASVTCVGWLIDVLWPLWDQPYQQAVHDKAVGTRVITVRGAGAAPPPGRPGAAY</sequence>
<evidence type="ECO:0000256" key="7">
    <source>
        <dbReference type="SAM" id="Phobius"/>
    </source>
</evidence>
<evidence type="ECO:0000256" key="2">
    <source>
        <dbReference type="ARBA" id="ARBA00022475"/>
    </source>
</evidence>
<feature type="transmembrane region" description="Helical" evidence="7">
    <location>
        <begin position="88"/>
        <end position="109"/>
    </location>
</feature>
<evidence type="ECO:0000259" key="8">
    <source>
        <dbReference type="Pfam" id="PF06271"/>
    </source>
</evidence>
<dbReference type="AlphaFoldDB" id="A0A853BKS0"/>
<keyword evidence="2" id="KW-1003">Cell membrane</keyword>
<name>A0A853BKS0_9ACTN</name>
<dbReference type="GO" id="GO:0005886">
    <property type="term" value="C:plasma membrane"/>
    <property type="evidence" value="ECO:0007669"/>
    <property type="project" value="UniProtKB-SubCell"/>
</dbReference>
<feature type="transmembrane region" description="Helical" evidence="7">
    <location>
        <begin position="121"/>
        <end position="144"/>
    </location>
</feature>
<evidence type="ECO:0000313" key="10">
    <source>
        <dbReference type="Proteomes" id="UP000575985"/>
    </source>
</evidence>
<keyword evidence="5 7" id="KW-0472">Membrane</keyword>
<accession>A0A853BKS0</accession>
<dbReference type="PANTHER" id="PTHR36115:SF4">
    <property type="entry name" value="MEMBRANE PROTEIN"/>
    <property type="match status" value="1"/>
</dbReference>
<keyword evidence="4 7" id="KW-1133">Transmembrane helix</keyword>
<comment type="caution">
    <text evidence="9">The sequence shown here is derived from an EMBL/GenBank/DDBJ whole genome shotgun (WGS) entry which is preliminary data.</text>
</comment>
<protein>
    <submittedName>
        <fullName evidence="9">Putative RDD family membrane protein YckC</fullName>
    </submittedName>
</protein>
<feature type="region of interest" description="Disordered" evidence="6">
    <location>
        <begin position="1"/>
        <end position="35"/>
    </location>
</feature>
<dbReference type="RefSeq" id="WP_179766859.1">
    <property type="nucleotide sequence ID" value="NZ_JACCFO010000001.1"/>
</dbReference>